<proteinExistence type="predicted"/>
<organism evidence="2 3">
    <name type="scientific">Forsythia ovata</name>
    <dbReference type="NCBI Taxonomy" id="205694"/>
    <lineage>
        <taxon>Eukaryota</taxon>
        <taxon>Viridiplantae</taxon>
        <taxon>Streptophyta</taxon>
        <taxon>Embryophyta</taxon>
        <taxon>Tracheophyta</taxon>
        <taxon>Spermatophyta</taxon>
        <taxon>Magnoliopsida</taxon>
        <taxon>eudicotyledons</taxon>
        <taxon>Gunneridae</taxon>
        <taxon>Pentapetalae</taxon>
        <taxon>asterids</taxon>
        <taxon>lamiids</taxon>
        <taxon>Lamiales</taxon>
        <taxon>Oleaceae</taxon>
        <taxon>Forsythieae</taxon>
        <taxon>Forsythia</taxon>
    </lineage>
</organism>
<dbReference type="PANTHER" id="PTHR48449">
    <property type="entry name" value="DUF1985 DOMAIN-CONTAINING PROTEIN"/>
    <property type="match status" value="1"/>
</dbReference>
<dbReference type="Proteomes" id="UP001604277">
    <property type="component" value="Unassembled WGS sequence"/>
</dbReference>
<reference evidence="3" key="1">
    <citation type="submission" date="2024-07" db="EMBL/GenBank/DDBJ databases">
        <title>Two chromosome-level genome assemblies of Korean endemic species Abeliophyllum distichum and Forsythia ovata (Oleaceae).</title>
        <authorList>
            <person name="Jang H."/>
        </authorList>
    </citation>
    <scope>NUCLEOTIDE SEQUENCE [LARGE SCALE GENOMIC DNA]</scope>
</reference>
<evidence type="ECO:0000313" key="2">
    <source>
        <dbReference type="EMBL" id="KAL2558713.1"/>
    </source>
</evidence>
<comment type="caution">
    <text evidence="2">The sequence shown here is derived from an EMBL/GenBank/DDBJ whole genome shotgun (WGS) entry which is preliminary data.</text>
</comment>
<feature type="region of interest" description="Disordered" evidence="1">
    <location>
        <begin position="147"/>
        <end position="200"/>
    </location>
</feature>
<evidence type="ECO:0000256" key="1">
    <source>
        <dbReference type="SAM" id="MobiDB-lite"/>
    </source>
</evidence>
<name>A0ABD1XCS3_9LAMI</name>
<feature type="compositionally biased region" description="Acidic residues" evidence="1">
    <location>
        <begin position="368"/>
        <end position="378"/>
    </location>
</feature>
<dbReference type="GO" id="GO:0006508">
    <property type="term" value="P:proteolysis"/>
    <property type="evidence" value="ECO:0007669"/>
    <property type="project" value="UniProtKB-KW"/>
</dbReference>
<feature type="compositionally biased region" description="Basic residues" evidence="1">
    <location>
        <begin position="398"/>
        <end position="408"/>
    </location>
</feature>
<sequence length="478" mass="54896">MGLLLILAYVLLSAEENTNLNLWWFNLVDNFGRFNNYAWGKRSYEYTIGIFNQIKGETVKKYERNERYPYNFHGFPLAIMIWAFEAIPGLGKQFAHRLEGDRIPRMLGWDFQQTKVDGESVSTFLDTKIQIMQLTVKRTLVPSQEEAEEEFYQGMTPLDDVDDSRVDNSLDSDGVEESKEDEPPVSMHQMPRNTPSSSHNNNVLEVVRQEMRELECRLVRVINSRCDHIETKLDRLLKLVGSGVSQPRGDEFQPDNVRFQSETRRFDTCSPHHEDNIQEENKGREEDCVFEAAVENSVNVEDCTNEEEQVTPIQGEGRRSATCQGMLSNPSTAIVVYREMPWISIPDSKQRLGEHENVDVMMSNQPDESAESCPEDQVGESSAILVEDETDDESPKGRGQRKRRKGKALRTPWTNPLKRRKFKNVTVYDPFREVDPAKLIFLVVPLECIGMQLHWQSVMPGGHFLRIFVIRVGGSLVT</sequence>
<dbReference type="GO" id="GO:0008233">
    <property type="term" value="F:peptidase activity"/>
    <property type="evidence" value="ECO:0007669"/>
    <property type="project" value="UniProtKB-KW"/>
</dbReference>
<accession>A0ABD1XCS3</accession>
<keyword evidence="2" id="KW-0378">Hydrolase</keyword>
<feature type="region of interest" description="Disordered" evidence="1">
    <location>
        <begin position="365"/>
        <end position="408"/>
    </location>
</feature>
<dbReference type="EMBL" id="JBFOLJ010000001">
    <property type="protein sequence ID" value="KAL2558713.1"/>
    <property type="molecule type" value="Genomic_DNA"/>
</dbReference>
<evidence type="ECO:0000313" key="3">
    <source>
        <dbReference type="Proteomes" id="UP001604277"/>
    </source>
</evidence>
<keyword evidence="2" id="KW-0645">Protease</keyword>
<feature type="compositionally biased region" description="Polar residues" evidence="1">
    <location>
        <begin position="191"/>
        <end position="200"/>
    </location>
</feature>
<gene>
    <name evidence="2" type="ORF">Fot_03452</name>
</gene>
<keyword evidence="3" id="KW-1185">Reference proteome</keyword>
<dbReference type="PANTHER" id="PTHR48449:SF1">
    <property type="entry name" value="DUF1985 DOMAIN-CONTAINING PROTEIN"/>
    <property type="match status" value="1"/>
</dbReference>
<dbReference type="AlphaFoldDB" id="A0ABD1XCS3"/>
<protein>
    <submittedName>
        <fullName evidence="2">Ulp1 protease family protein</fullName>
    </submittedName>
</protein>